<reference evidence="2" key="2">
    <citation type="submission" date="2025-08" db="UniProtKB">
        <authorList>
            <consortium name="Ensembl"/>
        </authorList>
    </citation>
    <scope>IDENTIFICATION</scope>
</reference>
<dbReference type="Proteomes" id="UP000694553">
    <property type="component" value="Unassembled WGS sequence"/>
</dbReference>
<evidence type="ECO:0000256" key="1">
    <source>
        <dbReference type="SAM" id="MobiDB-lite"/>
    </source>
</evidence>
<protein>
    <recommendedName>
        <fullName evidence="4">Regulator of G-protein signaling protein-like</fullName>
    </recommendedName>
</protein>
<dbReference type="Gene3D" id="1.10.167.10">
    <property type="entry name" value="Regulator of G-protein Signalling 4, domain 2"/>
    <property type="match status" value="1"/>
</dbReference>
<dbReference type="InterPro" id="IPR053282">
    <property type="entry name" value="RGS_domain-containing"/>
</dbReference>
<sequence length="788" mass="90402">MIQVFGQTPIYISGMGRWYLWPELPAALLAWLEKHRLPHFCKSSLCLHLVLCQKFLGFIRSVEAAELLNWQSADQWLLERCISGSHGMRHFQAFVQGTAGEELIDFWLITERLLDLDESDRSQRDLFLSLVHRLRATHLREGSSVITLCTTTGPSPHHNSLTRREILSKMQEQALFMIQSYWLPKFFMHCKMGMEEEESCQPLLQEYQERLSQASWQEPPGLSEPFPTMHIKRRQGVSGPYCSLKTKAEMWALVKEGRDTQEVKMATFQVKPERQPGPAGRTEELCLDKDALGSIPQQSEHPANTAFGGKRGVTFPGRPQSSAEQDLENLCKEKIFSDLLPSASLAQLPSLKKPVKTLDFLPWALSAEACAGRPFRDFLQCQNRSMETHLLDLWHDLEEFLPVVLDSSRENSFFLRHLIGEKICKTYLEEDSFEKLPLDTRTVVSLWNHLMCGEFSPWIFRAQKEICKLLCCLYEEFLADDDRTFLQFMVRGMQRGILGGVWEHFYLSQRMNQSLKLSQVLHGTRRLEGISSEHWQLLAARDLQKGGSIQAEMKLFLGSTGKRRLRIPDVAHVEILESKDDGWVTNPTAKATPAHSGGSKQEGSVQEQPLADATCAMSPQQWAWDAIRELVRSFCKFQREMENYKRRVEFEEFLRQERGNERESMSTRLEKVTLIKRCILDKQVIVVNFLVDDLRFYLEMDKFSRLADSVEAVAPCSMQSEKHIAFLKKKLDIISRLFLNSDIPPKLRVRPWDLPRKAGDCCQLTAQGSAAGNSGGERETGRGLDLLW</sequence>
<feature type="region of interest" description="Disordered" evidence="1">
    <location>
        <begin position="768"/>
        <end position="788"/>
    </location>
</feature>
<dbReference type="OMA" id="WAWDAIR"/>
<keyword evidence="3" id="KW-1185">Reference proteome</keyword>
<evidence type="ECO:0000313" key="2">
    <source>
        <dbReference type="Ensembl" id="ENSCMUP00000020047.1"/>
    </source>
</evidence>
<dbReference type="PANTHER" id="PTHR47079">
    <property type="entry name" value="REGULATOR OF G-PROTEIN SIGNALING PROTEIN-LIKE"/>
    <property type="match status" value="1"/>
</dbReference>
<organism evidence="2 3">
    <name type="scientific">Corvus moneduloides</name>
    <name type="common">New Caledonian crow</name>
    <dbReference type="NCBI Taxonomy" id="1196302"/>
    <lineage>
        <taxon>Eukaryota</taxon>
        <taxon>Metazoa</taxon>
        <taxon>Chordata</taxon>
        <taxon>Craniata</taxon>
        <taxon>Vertebrata</taxon>
        <taxon>Euteleostomi</taxon>
        <taxon>Archelosauria</taxon>
        <taxon>Archosauria</taxon>
        <taxon>Dinosauria</taxon>
        <taxon>Saurischia</taxon>
        <taxon>Theropoda</taxon>
        <taxon>Coelurosauria</taxon>
        <taxon>Aves</taxon>
        <taxon>Neognathae</taxon>
        <taxon>Neoaves</taxon>
        <taxon>Telluraves</taxon>
        <taxon>Australaves</taxon>
        <taxon>Passeriformes</taxon>
        <taxon>Corvoidea</taxon>
        <taxon>Corvidae</taxon>
        <taxon>Corvus</taxon>
    </lineage>
</organism>
<dbReference type="SUPFAM" id="SSF48097">
    <property type="entry name" value="Regulator of G-protein signaling, RGS"/>
    <property type="match status" value="2"/>
</dbReference>
<reference evidence="3" key="1">
    <citation type="submission" date="2019-10" db="EMBL/GenBank/DDBJ databases">
        <title>Corvus moneduloides (New Caledonian crow) genome, bCorMon1, primary haplotype.</title>
        <authorList>
            <person name="Rutz C."/>
            <person name="Fungtammasan C."/>
            <person name="Mountcastle J."/>
            <person name="Formenti G."/>
            <person name="Chow W."/>
            <person name="Howe K."/>
            <person name="Steele M.P."/>
            <person name="Fernandes J."/>
            <person name="Gilbert M.T.P."/>
            <person name="Fedrigo O."/>
            <person name="Jarvis E.D."/>
            <person name="Gemmell N."/>
        </authorList>
    </citation>
    <scope>NUCLEOTIDE SEQUENCE [LARGE SCALE GENOMIC DNA]</scope>
</reference>
<name>A0A8C3EES9_CORMO</name>
<dbReference type="InterPro" id="IPR044926">
    <property type="entry name" value="RGS_subdomain_2"/>
</dbReference>
<dbReference type="Ensembl" id="ENSCMUT00000021528.2">
    <property type="protein sequence ID" value="ENSCMUP00000020047.1"/>
    <property type="gene ID" value="ENSCMUG00000012363.2"/>
</dbReference>
<dbReference type="PANTHER" id="PTHR47079:SF1">
    <property type="entry name" value="REGULATOR OF G-PROTEIN SIGNALING PROTEIN-LIKE"/>
    <property type="match status" value="1"/>
</dbReference>
<reference evidence="2" key="3">
    <citation type="submission" date="2025-09" db="UniProtKB">
        <authorList>
            <consortium name="Ensembl"/>
        </authorList>
    </citation>
    <scope>IDENTIFICATION</scope>
</reference>
<dbReference type="InterPro" id="IPR036305">
    <property type="entry name" value="RGS_sf"/>
</dbReference>
<evidence type="ECO:0008006" key="4">
    <source>
        <dbReference type="Google" id="ProtNLM"/>
    </source>
</evidence>
<feature type="compositionally biased region" description="Polar residues" evidence="1">
    <location>
        <begin position="598"/>
        <end position="607"/>
    </location>
</feature>
<proteinExistence type="predicted"/>
<dbReference type="AlphaFoldDB" id="A0A8C3EES9"/>
<evidence type="ECO:0000313" key="3">
    <source>
        <dbReference type="Proteomes" id="UP000694553"/>
    </source>
</evidence>
<accession>A0A8C3EES9</accession>
<feature type="region of interest" description="Disordered" evidence="1">
    <location>
        <begin position="584"/>
        <end position="607"/>
    </location>
</feature>